<organism evidence="1 2">
    <name type="scientific">Bergeyella porcorum</name>
    <dbReference type="NCBI Taxonomy" id="1735111"/>
    <lineage>
        <taxon>Bacteria</taxon>
        <taxon>Pseudomonadati</taxon>
        <taxon>Bacteroidota</taxon>
        <taxon>Flavobacteriia</taxon>
        <taxon>Flavobacteriales</taxon>
        <taxon>Weeksellaceae</taxon>
        <taxon>Bergeyella</taxon>
    </lineage>
</organism>
<accession>A0AAU0EYY1</accession>
<gene>
    <name evidence="1" type="ORF">BPO_0187</name>
</gene>
<evidence type="ECO:0000313" key="2">
    <source>
        <dbReference type="Proteomes" id="UP001432059"/>
    </source>
</evidence>
<dbReference type="AlphaFoldDB" id="A0AAU0EYY1"/>
<reference evidence="1" key="1">
    <citation type="submission" date="2023-10" db="EMBL/GenBank/DDBJ databases">
        <title>Characterization and whole genome sequencing of a novel strain of Bergeyella porcorum QD2021 isolated from pig.</title>
        <authorList>
            <person name="Liu G."/>
            <person name="Chen C."/>
            <person name="Han X."/>
        </authorList>
    </citation>
    <scope>NUCLEOTIDE SEQUENCE</scope>
    <source>
        <strain evidence="1">QD2021</strain>
    </source>
</reference>
<evidence type="ECO:0000313" key="1">
    <source>
        <dbReference type="EMBL" id="WOC50834.1"/>
    </source>
</evidence>
<dbReference type="KEGG" id="bpor:BPO_0187"/>
<dbReference type="EMBL" id="CP136426">
    <property type="protein sequence ID" value="WOC50834.1"/>
    <property type="molecule type" value="Genomic_DNA"/>
</dbReference>
<name>A0AAU0EYY1_9FLAO</name>
<sequence>MIIERTPHLCEAPLFKKRGILNKKNPSRRFSISEMDALSIPKKKFTLNFPLNAER</sequence>
<dbReference type="Proteomes" id="UP001432059">
    <property type="component" value="Chromosome"/>
</dbReference>
<protein>
    <submittedName>
        <fullName evidence="1">Uncharacterized protein</fullName>
    </submittedName>
</protein>
<proteinExistence type="predicted"/>
<keyword evidence="2" id="KW-1185">Reference proteome</keyword>